<evidence type="ECO:0000313" key="2">
    <source>
        <dbReference type="Proteomes" id="UP000195089"/>
    </source>
</evidence>
<organism evidence="1 2">
    <name type="scientific">Bacillus thuringiensis serovar pingluonsis</name>
    <dbReference type="NCBI Taxonomy" id="180881"/>
    <lineage>
        <taxon>Bacteria</taxon>
        <taxon>Bacillati</taxon>
        <taxon>Bacillota</taxon>
        <taxon>Bacilli</taxon>
        <taxon>Bacillales</taxon>
        <taxon>Bacillaceae</taxon>
        <taxon>Bacillus</taxon>
        <taxon>Bacillus cereus group</taxon>
    </lineage>
</organism>
<dbReference type="EMBL" id="NFDL01000131">
    <property type="protein sequence ID" value="OTY32726.1"/>
    <property type="molecule type" value="Genomic_DNA"/>
</dbReference>
<comment type="caution">
    <text evidence="1">The sequence shown here is derived from an EMBL/GenBank/DDBJ whole genome shotgun (WGS) entry which is preliminary data.</text>
</comment>
<dbReference type="AlphaFoldDB" id="A0A243AV00"/>
<gene>
    <name evidence="1" type="ORF">BK742_32390</name>
</gene>
<dbReference type="Proteomes" id="UP000195089">
    <property type="component" value="Unassembled WGS sequence"/>
</dbReference>
<protein>
    <submittedName>
        <fullName evidence="1">Uncharacterized protein</fullName>
    </submittedName>
</protein>
<reference evidence="1 2" key="1">
    <citation type="submission" date="2016-10" db="EMBL/GenBank/DDBJ databases">
        <title>Comparative genomics of Bacillus thuringiensis reveals a path to pathogens against multiple invertebrate hosts.</title>
        <authorList>
            <person name="Zheng J."/>
            <person name="Gao Q."/>
            <person name="Liu H."/>
            <person name="Peng D."/>
            <person name="Ruan L."/>
            <person name="Sun M."/>
        </authorList>
    </citation>
    <scope>NUCLEOTIDE SEQUENCE [LARGE SCALE GENOMIC DNA]</scope>
    <source>
        <strain evidence="1">BGSC 4BX1</strain>
    </source>
</reference>
<sequence>MRKSGKKKEFVGDSRKTFENIAKRNKKFAESYLIDLLTRNSLEKRRGKNFGEGAGGAIKSTSLPTLHYQHIEYSLT</sequence>
<name>A0A243AV00_BACTU</name>
<accession>A0A243AV00</accession>
<evidence type="ECO:0000313" key="1">
    <source>
        <dbReference type="EMBL" id="OTY32726.1"/>
    </source>
</evidence>
<proteinExistence type="predicted"/>